<protein>
    <submittedName>
        <fullName evidence="2">Uncharacterized protein</fullName>
    </submittedName>
</protein>
<keyword evidence="3" id="KW-1185">Reference proteome</keyword>
<name>A0A8J5SRW6_ZIZPA</name>
<proteinExistence type="predicted"/>
<reference evidence="2" key="2">
    <citation type="submission" date="2021-02" db="EMBL/GenBank/DDBJ databases">
        <authorList>
            <person name="Kimball J.A."/>
            <person name="Haas M.W."/>
            <person name="Macchietto M."/>
            <person name="Kono T."/>
            <person name="Duquette J."/>
            <person name="Shao M."/>
        </authorList>
    </citation>
    <scope>NUCLEOTIDE SEQUENCE</scope>
    <source>
        <tissue evidence="2">Fresh leaf tissue</tissue>
    </source>
</reference>
<feature type="region of interest" description="Disordered" evidence="1">
    <location>
        <begin position="114"/>
        <end position="174"/>
    </location>
</feature>
<reference evidence="2" key="1">
    <citation type="journal article" date="2021" name="bioRxiv">
        <title>Whole Genome Assembly and Annotation of Northern Wild Rice, Zizania palustris L., Supports a Whole Genome Duplication in the Zizania Genus.</title>
        <authorList>
            <person name="Haas M."/>
            <person name="Kono T."/>
            <person name="Macchietto M."/>
            <person name="Millas R."/>
            <person name="McGilp L."/>
            <person name="Shao M."/>
            <person name="Duquette J."/>
            <person name="Hirsch C.N."/>
            <person name="Kimball J."/>
        </authorList>
    </citation>
    <scope>NUCLEOTIDE SEQUENCE</scope>
    <source>
        <tissue evidence="2">Fresh leaf tissue</tissue>
    </source>
</reference>
<feature type="compositionally biased region" description="Low complexity" evidence="1">
    <location>
        <begin position="114"/>
        <end position="123"/>
    </location>
</feature>
<organism evidence="2 3">
    <name type="scientific">Zizania palustris</name>
    <name type="common">Northern wild rice</name>
    <dbReference type="NCBI Taxonomy" id="103762"/>
    <lineage>
        <taxon>Eukaryota</taxon>
        <taxon>Viridiplantae</taxon>
        <taxon>Streptophyta</taxon>
        <taxon>Embryophyta</taxon>
        <taxon>Tracheophyta</taxon>
        <taxon>Spermatophyta</taxon>
        <taxon>Magnoliopsida</taxon>
        <taxon>Liliopsida</taxon>
        <taxon>Poales</taxon>
        <taxon>Poaceae</taxon>
        <taxon>BOP clade</taxon>
        <taxon>Oryzoideae</taxon>
        <taxon>Oryzeae</taxon>
        <taxon>Zizaniinae</taxon>
        <taxon>Zizania</taxon>
    </lineage>
</organism>
<evidence type="ECO:0000313" key="3">
    <source>
        <dbReference type="Proteomes" id="UP000729402"/>
    </source>
</evidence>
<dbReference type="EMBL" id="JAAALK010000283">
    <property type="protein sequence ID" value="KAG8070102.1"/>
    <property type="molecule type" value="Genomic_DNA"/>
</dbReference>
<accession>A0A8J5SRW6</accession>
<dbReference type="AlphaFoldDB" id="A0A8J5SRW6"/>
<evidence type="ECO:0000256" key="1">
    <source>
        <dbReference type="SAM" id="MobiDB-lite"/>
    </source>
</evidence>
<comment type="caution">
    <text evidence="2">The sequence shown here is derived from an EMBL/GenBank/DDBJ whole genome shotgun (WGS) entry which is preliminary data.</text>
</comment>
<dbReference type="Proteomes" id="UP000729402">
    <property type="component" value="Unassembled WGS sequence"/>
</dbReference>
<sequence length="230" mass="24809">MHARPCLDLVDGGDVLPSGRHIHAWPKTLHTTALPFPPTLGLLHTTPPSSSHHAAVPHRAAVSPSPPHAAVPHCSTVTHRSAVPHRAAIPPSPRAAVPPLPHHAVVPHRTVVPPSPHHAAVPHRTAIPPSPHHATVPHRAAVPPSDEPRVCRPPSPRKDVRRHRRRPFPSSGAAPPTDNLLVGVSLLIYLPFLSPFDLFVRGGGGRILLRDRVFALLVMLCCSLLKRNYL</sequence>
<gene>
    <name evidence="2" type="ORF">GUJ93_ZPchr0006g44296</name>
</gene>
<evidence type="ECO:0000313" key="2">
    <source>
        <dbReference type="EMBL" id="KAG8070102.1"/>
    </source>
</evidence>